<sequence length="452" mass="51937">MTSRQQAASHIAAALKEEARGGSFVLFRGQYRELPVVALPIEVPLYRPENGRLISQLRRYLHEQGEEERAFAERIESPDVQQVLHALLIRLARDERGSIYAELRDQAQQTEPLLMTRDGVVVNGNRRLAAMRTLLGENGERYASFSTLRVAVMPEETTPEDIEYVESALQLAPEVKLPYTWTNRRLKLRRQRDTLKLPVARILESYRLPDEESLKRELEEIELAEAWLRDYRGEPGDYGQIEECEELFIALNAQLRTMKEGGSKALWRLIGFAMIQARGARGVNPLGYFPFTAPRPVQAPEQAPLRLAQSRAIVDAEAESLDEGQRASLERLLSQPAEATELTREITDILDQLRIEANYHEMPGRLLQHVQQARKLAEKIEAERLTAEQKAQIGSELAAIGYHSRRFLEDDREAPPPVSPARRKWRKLREDPQRFCRDSSNPVLRWLGERWR</sequence>
<dbReference type="EMBL" id="JBHLVX010000004">
    <property type="protein sequence ID" value="MFC0266576.1"/>
    <property type="molecule type" value="Genomic_DNA"/>
</dbReference>
<evidence type="ECO:0000313" key="1">
    <source>
        <dbReference type="EMBL" id="MFC0266576.1"/>
    </source>
</evidence>
<protein>
    <recommendedName>
        <fullName evidence="3">ParB/Sulfiredoxin domain-containing protein</fullName>
    </recommendedName>
</protein>
<gene>
    <name evidence="1" type="ORF">ACFFHW_00960</name>
</gene>
<comment type="caution">
    <text evidence="1">The sequence shown here is derived from an EMBL/GenBank/DDBJ whole genome shotgun (WGS) entry which is preliminary data.</text>
</comment>
<dbReference type="Proteomes" id="UP001589814">
    <property type="component" value="Unassembled WGS sequence"/>
</dbReference>
<proteinExistence type="predicted"/>
<organism evidence="1 2">
    <name type="scientific">Kushneria aurantia</name>
    <dbReference type="NCBI Taxonomy" id="504092"/>
    <lineage>
        <taxon>Bacteria</taxon>
        <taxon>Pseudomonadati</taxon>
        <taxon>Pseudomonadota</taxon>
        <taxon>Gammaproteobacteria</taxon>
        <taxon>Oceanospirillales</taxon>
        <taxon>Halomonadaceae</taxon>
        <taxon>Kushneria</taxon>
    </lineage>
</organism>
<name>A0ABV6FYZ4_9GAMM</name>
<keyword evidence="2" id="KW-1185">Reference proteome</keyword>
<evidence type="ECO:0008006" key="3">
    <source>
        <dbReference type="Google" id="ProtNLM"/>
    </source>
</evidence>
<evidence type="ECO:0000313" key="2">
    <source>
        <dbReference type="Proteomes" id="UP001589814"/>
    </source>
</evidence>
<accession>A0ABV6FYZ4</accession>
<reference evidence="1 2" key="1">
    <citation type="submission" date="2024-09" db="EMBL/GenBank/DDBJ databases">
        <authorList>
            <person name="Sun Q."/>
            <person name="Mori K."/>
        </authorList>
    </citation>
    <scope>NUCLEOTIDE SEQUENCE [LARGE SCALE GENOMIC DNA]</scope>
    <source>
        <strain evidence="1 2">CCM 7415</strain>
    </source>
</reference>
<dbReference type="RefSeq" id="WP_019953006.1">
    <property type="nucleotide sequence ID" value="NZ_JBHLVX010000004.1"/>
</dbReference>